<dbReference type="GO" id="GO:0003954">
    <property type="term" value="F:NADH dehydrogenase activity"/>
    <property type="evidence" value="ECO:0007669"/>
    <property type="project" value="TreeGrafter"/>
</dbReference>
<comment type="function">
    <text evidence="1">Core subunit of the mitochondrial membrane respiratory chain NADH dehydrogenase (Complex I) that is believed to belong to the minimal assembly required for catalysis. Complex I functions in the transfer of electrons from NADH to the respiratory chain. The immediate electron acceptor for the enzyme is believed to be ubiquinone.</text>
</comment>
<keyword evidence="10" id="KW-0520">NAD</keyword>
<dbReference type="GO" id="GO:0008137">
    <property type="term" value="F:NADH dehydrogenase (ubiquinone) activity"/>
    <property type="evidence" value="ECO:0007669"/>
    <property type="project" value="UniProtKB-EC"/>
</dbReference>
<comment type="catalytic activity">
    <reaction evidence="11">
        <text>a ubiquinone + NADH + 5 H(+)(in) = a ubiquinol + NAD(+) + 4 H(+)(out)</text>
        <dbReference type="Rhea" id="RHEA:29091"/>
        <dbReference type="Rhea" id="RHEA-COMP:9565"/>
        <dbReference type="Rhea" id="RHEA-COMP:9566"/>
        <dbReference type="ChEBI" id="CHEBI:15378"/>
        <dbReference type="ChEBI" id="CHEBI:16389"/>
        <dbReference type="ChEBI" id="CHEBI:17976"/>
        <dbReference type="ChEBI" id="CHEBI:57540"/>
        <dbReference type="ChEBI" id="CHEBI:57945"/>
        <dbReference type="EC" id="7.1.1.2"/>
    </reaction>
</comment>
<protein>
    <recommendedName>
        <fullName evidence="4 11">NADH-ubiquinone oxidoreductase chain 1</fullName>
        <ecNumber evidence="11">7.1.1.2</ecNumber>
    </recommendedName>
</protein>
<dbReference type="EC" id="7.1.1.2" evidence="11"/>
<dbReference type="HAMAP" id="MF_01350">
    <property type="entry name" value="NDH1_NuoH"/>
    <property type="match status" value="1"/>
</dbReference>
<feature type="transmembrane region" description="Helical" evidence="12">
    <location>
        <begin position="221"/>
        <end position="243"/>
    </location>
</feature>
<dbReference type="PANTHER" id="PTHR11432">
    <property type="entry name" value="NADH DEHYDROGENASE SUBUNIT 1"/>
    <property type="match status" value="1"/>
</dbReference>
<dbReference type="PROSITE" id="PS00668">
    <property type="entry name" value="COMPLEX1_ND1_2"/>
    <property type="match status" value="1"/>
</dbReference>
<keyword evidence="5" id="KW-0813">Transport</keyword>
<sequence length="303" mass="33844">MLVLGGLVEGFLLIVCVLIGVAFLTLFERKVLGYVQCRRGPGVVGAGGFLQPFADAVSLMISGYVGVGNSNYFMFMLVPICGLFLAVVMWLVAPFKFGFIDFSYGIIFFLVCSSLGVYIIMLAGWVSNSKYGLLGSYRAVAQTISYEVSMALILLLVVMLGEGYMFSLYEFILWPIVGWGFLVFMWVVTCVAELNRTPFDFAEGESELVSGFNVEFSGGEFALIFIAEYSNILLLSAVSVWVFMGENQVFKVMMMMMVVVWLRGVLVRYRYDKIMMLVWKGLLPVVMGILVYGVCLMFMVWVL</sequence>
<reference evidence="13" key="1">
    <citation type="journal article" date="2009" name="Genome">
        <title>The first complete mitochondrial genome sequences of Amblypygi (Chelicerata: Arachnida) reveal conservation of the ancestral arthropod gene order.</title>
        <authorList>
            <person name="Fahrein K."/>
            <person name="Masta S.E."/>
            <person name="Podsiadlowski L."/>
        </authorList>
    </citation>
    <scope>NUCLEOTIDE SEQUENCE</scope>
</reference>
<evidence type="ECO:0000256" key="4">
    <source>
        <dbReference type="ARBA" id="ARBA00021009"/>
    </source>
</evidence>
<evidence type="ECO:0000256" key="12">
    <source>
        <dbReference type="SAM" id="Phobius"/>
    </source>
</evidence>
<evidence type="ECO:0000256" key="2">
    <source>
        <dbReference type="ARBA" id="ARBA00004225"/>
    </source>
</evidence>
<dbReference type="Pfam" id="PF00146">
    <property type="entry name" value="NADHdh"/>
    <property type="match status" value="1"/>
</dbReference>
<geneLocation type="mitochondrion" evidence="13"/>
<keyword evidence="11 13" id="KW-0496">Mitochondrion</keyword>
<evidence type="ECO:0000256" key="10">
    <source>
        <dbReference type="RuleBase" id="RU000471"/>
    </source>
</evidence>
<feature type="transmembrane region" description="Helical" evidence="12">
    <location>
        <begin position="6"/>
        <end position="27"/>
    </location>
</feature>
<gene>
    <name evidence="13" type="primary">ND1</name>
</gene>
<proteinExistence type="inferred from homology"/>
<dbReference type="RefSeq" id="YP_002242165.1">
    <property type="nucleotide sequence ID" value="NC_011293.1"/>
</dbReference>
<dbReference type="GO" id="GO:0005743">
    <property type="term" value="C:mitochondrial inner membrane"/>
    <property type="evidence" value="ECO:0007669"/>
    <property type="project" value="UniProtKB-SubCell"/>
</dbReference>
<feature type="transmembrane region" description="Helical" evidence="12">
    <location>
        <begin position="148"/>
        <end position="166"/>
    </location>
</feature>
<dbReference type="EMBL" id="FJ204233">
    <property type="protein sequence ID" value="ACI02279.1"/>
    <property type="molecule type" value="Genomic_DNA"/>
</dbReference>
<keyword evidence="9 12" id="KW-0472">Membrane</keyword>
<dbReference type="GO" id="GO:0009060">
    <property type="term" value="P:aerobic respiration"/>
    <property type="evidence" value="ECO:0007669"/>
    <property type="project" value="TreeGrafter"/>
</dbReference>
<dbReference type="InterPro" id="IPR001694">
    <property type="entry name" value="NADH_UbQ_OxRdtase_su1/FPO"/>
</dbReference>
<keyword evidence="7 12" id="KW-1133">Transmembrane helix</keyword>
<evidence type="ECO:0000256" key="9">
    <source>
        <dbReference type="ARBA" id="ARBA00023136"/>
    </source>
</evidence>
<dbReference type="CTD" id="4535"/>
<feature type="transmembrane region" description="Helical" evidence="12">
    <location>
        <begin position="104"/>
        <end position="127"/>
    </location>
</feature>
<feature type="transmembrane region" description="Helical" evidence="12">
    <location>
        <begin position="172"/>
        <end position="192"/>
    </location>
</feature>
<evidence type="ECO:0000256" key="1">
    <source>
        <dbReference type="ARBA" id="ARBA00003257"/>
    </source>
</evidence>
<evidence type="ECO:0000256" key="5">
    <source>
        <dbReference type="ARBA" id="ARBA00022448"/>
    </source>
</evidence>
<dbReference type="PANTHER" id="PTHR11432:SF3">
    <property type="entry name" value="NADH-UBIQUINONE OXIDOREDUCTASE CHAIN 1"/>
    <property type="match status" value="1"/>
</dbReference>
<evidence type="ECO:0000313" key="13">
    <source>
        <dbReference type="EMBL" id="ACI02279.1"/>
    </source>
</evidence>
<keyword evidence="8 11" id="KW-0830">Ubiquinone</keyword>
<accession>B5U6L1</accession>
<evidence type="ECO:0000256" key="6">
    <source>
        <dbReference type="ARBA" id="ARBA00022692"/>
    </source>
</evidence>
<comment type="subcellular location">
    <subcellularLocation>
        <location evidence="10">Mitochondrion inner membrane</location>
        <topology evidence="10">Multi-pass membrane protein</topology>
    </subcellularLocation>
    <subcellularLocation>
        <location evidence="2">Mitochondrion membrane</location>
        <topology evidence="2">Multi-pass membrane protein</topology>
    </subcellularLocation>
</comment>
<feature type="transmembrane region" description="Helical" evidence="12">
    <location>
        <begin position="72"/>
        <end position="92"/>
    </location>
</feature>
<dbReference type="GeneID" id="6941182"/>
<evidence type="ECO:0000256" key="11">
    <source>
        <dbReference type="RuleBase" id="RU000473"/>
    </source>
</evidence>
<comment type="similarity">
    <text evidence="3 10">Belongs to the complex I subunit 1 family.</text>
</comment>
<evidence type="ECO:0000256" key="3">
    <source>
        <dbReference type="ARBA" id="ARBA00010535"/>
    </source>
</evidence>
<feature type="transmembrane region" description="Helical" evidence="12">
    <location>
        <begin position="281"/>
        <end position="302"/>
    </location>
</feature>
<organism evidence="13">
    <name type="scientific">Damon diadema</name>
    <dbReference type="NCBI Taxonomy" id="317680"/>
    <lineage>
        <taxon>Eukaryota</taxon>
        <taxon>Metazoa</taxon>
        <taxon>Ecdysozoa</taxon>
        <taxon>Arthropoda</taxon>
        <taxon>Chelicerata</taxon>
        <taxon>Arachnida</taxon>
        <taxon>Amblypygi</taxon>
        <taxon>Phrynichidae</taxon>
        <taxon>Damoninae</taxon>
        <taxon>Damon</taxon>
    </lineage>
</organism>
<evidence type="ECO:0000256" key="7">
    <source>
        <dbReference type="ARBA" id="ARBA00022989"/>
    </source>
</evidence>
<evidence type="ECO:0000256" key="8">
    <source>
        <dbReference type="ARBA" id="ARBA00023075"/>
    </source>
</evidence>
<keyword evidence="6 10" id="KW-0812">Transmembrane</keyword>
<dbReference type="InterPro" id="IPR018086">
    <property type="entry name" value="NADH_UbQ_OxRdtase_su1_CS"/>
</dbReference>
<dbReference type="AlphaFoldDB" id="B5U6L1"/>
<name>B5U6L1_9ARAC</name>